<gene>
    <name evidence="2" type="ORF">ACFSR0_07965</name>
</gene>
<dbReference type="Gene3D" id="3.40.50.1820">
    <property type="entry name" value="alpha/beta hydrolase"/>
    <property type="match status" value="1"/>
</dbReference>
<evidence type="ECO:0000313" key="3">
    <source>
        <dbReference type="Proteomes" id="UP001597427"/>
    </source>
</evidence>
<evidence type="ECO:0000313" key="2">
    <source>
        <dbReference type="EMBL" id="MFD2729359.1"/>
    </source>
</evidence>
<dbReference type="InterPro" id="IPR001375">
    <property type="entry name" value="Peptidase_S9_cat"/>
</dbReference>
<dbReference type="GO" id="GO:0016787">
    <property type="term" value="F:hydrolase activity"/>
    <property type="evidence" value="ECO:0007669"/>
    <property type="project" value="UniProtKB-KW"/>
</dbReference>
<accession>A0ABW5TKM2</accession>
<reference evidence="3" key="1">
    <citation type="journal article" date="2019" name="Int. J. Syst. Evol. Microbiol.">
        <title>The Global Catalogue of Microorganisms (GCM) 10K type strain sequencing project: providing services to taxonomists for standard genome sequencing and annotation.</title>
        <authorList>
            <consortium name="The Broad Institute Genomics Platform"/>
            <consortium name="The Broad Institute Genome Sequencing Center for Infectious Disease"/>
            <person name="Wu L."/>
            <person name="Ma J."/>
        </authorList>
    </citation>
    <scope>NUCLEOTIDE SEQUENCE [LARGE SCALE GENOMIC DNA]</scope>
    <source>
        <strain evidence="3">TISTR 932</strain>
    </source>
</reference>
<feature type="domain" description="Peptidase S9 prolyl oligopeptidase catalytic" evidence="1">
    <location>
        <begin position="87"/>
        <end position="224"/>
    </location>
</feature>
<sequence length="244" mass="27792">MKIMKGKTEEETYPEFITENRESRLETYFLDEQVRPFFVICPGGGYKKLSYQKEGQRIKEWLGQLGYHSGIFCYPLNDIYPETYLKEIQETLNWLKEDKRISNVFVIGFSSGSHTAGLFGTSLANRPDGLILSYPVVTLTAPIAHKGCQETFLHHVKPTEQEQYSLENRIDSQTPPVFLWSTWNDPAVPIQNSLLLLDCLNHAGVSCESHLFPDGPHGLGLAQQEEAISIWPTLAEKWISQQVK</sequence>
<dbReference type="InterPro" id="IPR029058">
    <property type="entry name" value="AB_hydrolase_fold"/>
</dbReference>
<protein>
    <submittedName>
        <fullName evidence="2">Alpha/beta hydrolase</fullName>
    </submittedName>
</protein>
<organism evidence="2 3">
    <name type="scientific">Enterococcus camelliae</name>
    <dbReference type="NCBI Taxonomy" id="453959"/>
    <lineage>
        <taxon>Bacteria</taxon>
        <taxon>Bacillati</taxon>
        <taxon>Bacillota</taxon>
        <taxon>Bacilli</taxon>
        <taxon>Lactobacillales</taxon>
        <taxon>Enterococcaceae</taxon>
        <taxon>Enterococcus</taxon>
    </lineage>
</organism>
<name>A0ABW5TKM2_9ENTE</name>
<dbReference type="Pfam" id="PF00326">
    <property type="entry name" value="Peptidase_S9"/>
    <property type="match status" value="1"/>
</dbReference>
<dbReference type="RefSeq" id="WP_379981624.1">
    <property type="nucleotide sequence ID" value="NZ_JBHUMO010000044.1"/>
</dbReference>
<comment type="caution">
    <text evidence="2">The sequence shown here is derived from an EMBL/GenBank/DDBJ whole genome shotgun (WGS) entry which is preliminary data.</text>
</comment>
<dbReference type="EMBL" id="JBHUMO010000044">
    <property type="protein sequence ID" value="MFD2729359.1"/>
    <property type="molecule type" value="Genomic_DNA"/>
</dbReference>
<dbReference type="Proteomes" id="UP001597427">
    <property type="component" value="Unassembled WGS sequence"/>
</dbReference>
<evidence type="ECO:0000259" key="1">
    <source>
        <dbReference type="Pfam" id="PF00326"/>
    </source>
</evidence>
<dbReference type="SUPFAM" id="SSF53474">
    <property type="entry name" value="alpha/beta-Hydrolases"/>
    <property type="match status" value="1"/>
</dbReference>
<keyword evidence="3" id="KW-1185">Reference proteome</keyword>
<keyword evidence="2" id="KW-0378">Hydrolase</keyword>
<proteinExistence type="predicted"/>